<name>A0A382SXB7_9ZZZZ</name>
<dbReference type="AlphaFoldDB" id="A0A382SXB7"/>
<evidence type="ECO:0000313" key="1">
    <source>
        <dbReference type="EMBL" id="SVD14526.1"/>
    </source>
</evidence>
<reference evidence="1" key="1">
    <citation type="submission" date="2018-05" db="EMBL/GenBank/DDBJ databases">
        <authorList>
            <person name="Lanie J.A."/>
            <person name="Ng W.-L."/>
            <person name="Kazmierczak K.M."/>
            <person name="Andrzejewski T.M."/>
            <person name="Davidsen T.M."/>
            <person name="Wayne K.J."/>
            <person name="Tettelin H."/>
            <person name="Glass J.I."/>
            <person name="Rusch D."/>
            <person name="Podicherti R."/>
            <person name="Tsui H.-C.T."/>
            <person name="Winkler M.E."/>
        </authorList>
    </citation>
    <scope>NUCLEOTIDE SEQUENCE</scope>
</reference>
<feature type="non-terminal residue" evidence="1">
    <location>
        <position position="82"/>
    </location>
</feature>
<gene>
    <name evidence="1" type="ORF">METZ01_LOCUS367380</name>
</gene>
<sequence length="82" mass="9663">MIRSPLFEEIRNYLTQAGSDKQIFLYVPYIKTSALEKLIDGIENKITIITNWSRKNLRSSSSDLTLYPFCKERKITLYNNEK</sequence>
<evidence type="ECO:0008006" key="2">
    <source>
        <dbReference type="Google" id="ProtNLM"/>
    </source>
</evidence>
<protein>
    <recommendedName>
        <fullName evidence="2">Phospholipase D-like domain-containing protein</fullName>
    </recommendedName>
</protein>
<proteinExistence type="predicted"/>
<organism evidence="1">
    <name type="scientific">marine metagenome</name>
    <dbReference type="NCBI Taxonomy" id="408172"/>
    <lineage>
        <taxon>unclassified sequences</taxon>
        <taxon>metagenomes</taxon>
        <taxon>ecological metagenomes</taxon>
    </lineage>
</organism>
<dbReference type="EMBL" id="UINC01132299">
    <property type="protein sequence ID" value="SVD14526.1"/>
    <property type="molecule type" value="Genomic_DNA"/>
</dbReference>
<accession>A0A382SXB7</accession>